<accession>A0A6M4ILQ7</accession>
<organism evidence="2 3">
    <name type="scientific">Gemmatimonas groenlandica</name>
    <dbReference type="NCBI Taxonomy" id="2732249"/>
    <lineage>
        <taxon>Bacteria</taxon>
        <taxon>Pseudomonadati</taxon>
        <taxon>Gemmatimonadota</taxon>
        <taxon>Gemmatimonadia</taxon>
        <taxon>Gemmatimonadales</taxon>
        <taxon>Gemmatimonadaceae</taxon>
        <taxon>Gemmatimonas</taxon>
    </lineage>
</organism>
<gene>
    <name evidence="2" type="ORF">HKW67_10775</name>
</gene>
<dbReference type="PROSITE" id="PS50925">
    <property type="entry name" value="BLUF"/>
    <property type="match status" value="1"/>
</dbReference>
<dbReference type="SMART" id="SM01034">
    <property type="entry name" value="BLUF"/>
    <property type="match status" value="1"/>
</dbReference>
<dbReference type="InterPro" id="IPR007024">
    <property type="entry name" value="BLUF_domain"/>
</dbReference>
<dbReference type="KEGG" id="ggr:HKW67_10775"/>
<reference evidence="2 3" key="1">
    <citation type="submission" date="2020-05" db="EMBL/GenBank/DDBJ databases">
        <title>Complete genome sequence of Gemmatimonas greenlandica TET16.</title>
        <authorList>
            <person name="Zeng Y."/>
        </authorList>
    </citation>
    <scope>NUCLEOTIDE SEQUENCE [LARGE SCALE GENOMIC DNA]</scope>
    <source>
        <strain evidence="2 3">TET16</strain>
    </source>
</reference>
<proteinExistence type="predicted"/>
<dbReference type="GO" id="GO:0009882">
    <property type="term" value="F:blue light photoreceptor activity"/>
    <property type="evidence" value="ECO:0007669"/>
    <property type="project" value="InterPro"/>
</dbReference>
<dbReference type="RefSeq" id="WP_171225385.1">
    <property type="nucleotide sequence ID" value="NZ_CP053085.1"/>
</dbReference>
<evidence type="ECO:0000313" key="3">
    <source>
        <dbReference type="Proteomes" id="UP000500938"/>
    </source>
</evidence>
<keyword evidence="3" id="KW-1185">Reference proteome</keyword>
<dbReference type="AlphaFoldDB" id="A0A6M4ILQ7"/>
<dbReference type="Pfam" id="PF04940">
    <property type="entry name" value="BLUF"/>
    <property type="match status" value="1"/>
</dbReference>
<sequence length="144" mass="15945">MTYLAHLLYTSHSTQRVTTDDLRTLTAESAARNHSVAVTGMLLYSAGTFLQLLEGRARILDALMKRIAIDPRHTDVRVLIHAPAPQRLFPRWYMGALDLDTAGTADDRARVSAALSEGLGQVEAGQRALTVLREFRRLLPARHG</sequence>
<name>A0A6M4ILQ7_9BACT</name>
<dbReference type="Proteomes" id="UP000500938">
    <property type="component" value="Chromosome"/>
</dbReference>
<evidence type="ECO:0000259" key="1">
    <source>
        <dbReference type="PROSITE" id="PS50925"/>
    </source>
</evidence>
<dbReference type="SUPFAM" id="SSF54975">
    <property type="entry name" value="Acylphosphatase/BLUF domain-like"/>
    <property type="match status" value="1"/>
</dbReference>
<evidence type="ECO:0000313" key="2">
    <source>
        <dbReference type="EMBL" id="QJR35954.1"/>
    </source>
</evidence>
<feature type="domain" description="BLUF" evidence="1">
    <location>
        <begin position="4"/>
        <end position="95"/>
    </location>
</feature>
<protein>
    <submittedName>
        <fullName evidence="2">BLUF domain-containing protein</fullName>
    </submittedName>
</protein>
<dbReference type="GO" id="GO:0071949">
    <property type="term" value="F:FAD binding"/>
    <property type="evidence" value="ECO:0007669"/>
    <property type="project" value="InterPro"/>
</dbReference>
<dbReference type="EMBL" id="CP053085">
    <property type="protein sequence ID" value="QJR35954.1"/>
    <property type="molecule type" value="Genomic_DNA"/>
</dbReference>
<dbReference type="InterPro" id="IPR036046">
    <property type="entry name" value="Acylphosphatase-like_dom_sf"/>
</dbReference>
<dbReference type="Gene3D" id="3.30.70.100">
    <property type="match status" value="1"/>
</dbReference>